<feature type="region of interest" description="Disordered" evidence="1">
    <location>
        <begin position="45"/>
        <end position="70"/>
    </location>
</feature>
<dbReference type="SUPFAM" id="SSF101898">
    <property type="entry name" value="NHL repeat"/>
    <property type="match status" value="1"/>
</dbReference>
<reference evidence="3" key="1">
    <citation type="submission" date="2021-02" db="EMBL/GenBank/DDBJ databases">
        <authorList>
            <person name="Nowell W R."/>
        </authorList>
    </citation>
    <scope>NUCLEOTIDE SEQUENCE</scope>
</reference>
<dbReference type="OrthoDB" id="5814538at2759"/>
<dbReference type="AlphaFoldDB" id="A0A816DCV9"/>
<evidence type="ECO:0000313" key="4">
    <source>
        <dbReference type="Proteomes" id="UP000663832"/>
    </source>
</evidence>
<organism evidence="3 4">
    <name type="scientific">Adineta steineri</name>
    <dbReference type="NCBI Taxonomy" id="433720"/>
    <lineage>
        <taxon>Eukaryota</taxon>
        <taxon>Metazoa</taxon>
        <taxon>Spiralia</taxon>
        <taxon>Gnathifera</taxon>
        <taxon>Rotifera</taxon>
        <taxon>Eurotatoria</taxon>
        <taxon>Bdelloidea</taxon>
        <taxon>Adinetida</taxon>
        <taxon>Adinetidae</taxon>
        <taxon>Adineta</taxon>
    </lineage>
</organism>
<proteinExistence type="predicted"/>
<keyword evidence="4" id="KW-1185">Reference proteome</keyword>
<protein>
    <submittedName>
        <fullName evidence="3">Uncharacterized protein</fullName>
    </submittedName>
</protein>
<comment type="caution">
    <text evidence="3">The sequence shown here is derived from an EMBL/GenBank/DDBJ whole genome shotgun (WGS) entry which is preliminary data.</text>
</comment>
<dbReference type="Proteomes" id="UP000663832">
    <property type="component" value="Unassembled WGS sequence"/>
</dbReference>
<dbReference type="Proteomes" id="UP000663877">
    <property type="component" value="Unassembled WGS sequence"/>
</dbReference>
<sequence>MWIIISIVAIMSIIIIPPSIVLTKKTNINKSTTTKSSIAEIITTPKEPTTSSATATTTTTKTTNTTANPSLSFNQPMFSATPLWNSNGITIANQSIVGRVPMAIFVSTDNTIYVANEDNKTIVIWHEESGNPTKIIH</sequence>
<feature type="non-terminal residue" evidence="3">
    <location>
        <position position="137"/>
    </location>
</feature>
<dbReference type="EMBL" id="CAJNOI010002241">
    <property type="protein sequence ID" value="CAF1465562.1"/>
    <property type="molecule type" value="Genomic_DNA"/>
</dbReference>
<evidence type="ECO:0000313" key="2">
    <source>
        <dbReference type="EMBL" id="CAF1465562.1"/>
    </source>
</evidence>
<evidence type="ECO:0000256" key="1">
    <source>
        <dbReference type="SAM" id="MobiDB-lite"/>
    </source>
</evidence>
<dbReference type="EMBL" id="CAJNOM010002560">
    <property type="protein sequence ID" value="CAF1634345.1"/>
    <property type="molecule type" value="Genomic_DNA"/>
</dbReference>
<name>A0A816DCV9_9BILA</name>
<gene>
    <name evidence="2" type="ORF">BJG266_LOCUS41221</name>
    <name evidence="3" type="ORF">QVE165_LOCUS58088</name>
</gene>
<accession>A0A816DCV9</accession>
<evidence type="ECO:0000313" key="3">
    <source>
        <dbReference type="EMBL" id="CAF1634345.1"/>
    </source>
</evidence>